<reference evidence="1" key="2">
    <citation type="journal article" date="2021" name="PeerJ">
        <title>Extensive microbial diversity within the chicken gut microbiome revealed by metagenomics and culture.</title>
        <authorList>
            <person name="Gilroy R."/>
            <person name="Ravi A."/>
            <person name="Getino M."/>
            <person name="Pursley I."/>
            <person name="Horton D.L."/>
            <person name="Alikhan N.F."/>
            <person name="Baker D."/>
            <person name="Gharbi K."/>
            <person name="Hall N."/>
            <person name="Watson M."/>
            <person name="Adriaenssens E.M."/>
            <person name="Foster-Nyarko E."/>
            <person name="Jarju S."/>
            <person name="Secka A."/>
            <person name="Antonio M."/>
            <person name="Oren A."/>
            <person name="Chaudhuri R.R."/>
            <person name="La Ragione R."/>
            <person name="Hildebrand F."/>
            <person name="Pallen M.J."/>
        </authorList>
    </citation>
    <scope>NUCLEOTIDE SEQUENCE</scope>
    <source>
        <strain evidence="1">CHK154-7741</strain>
    </source>
</reference>
<sequence>MINPIAFSNVGKVNCKAVDAKHSNAKQFDLPFAKNLTSQASDSFVKRDAVKGPTCGIDCCAL</sequence>
<reference evidence="1" key="1">
    <citation type="submission" date="2020-10" db="EMBL/GenBank/DDBJ databases">
        <authorList>
            <person name="Gilroy R."/>
        </authorList>
    </citation>
    <scope>NUCLEOTIDE SEQUENCE</scope>
    <source>
        <strain evidence="1">CHK154-7741</strain>
    </source>
</reference>
<accession>A0A9D1N1W7</accession>
<evidence type="ECO:0000313" key="1">
    <source>
        <dbReference type="EMBL" id="HIU93153.1"/>
    </source>
</evidence>
<evidence type="ECO:0000313" key="2">
    <source>
        <dbReference type="Proteomes" id="UP000886748"/>
    </source>
</evidence>
<dbReference type="AlphaFoldDB" id="A0A9D1N1W7"/>
<proteinExistence type="predicted"/>
<dbReference type="Proteomes" id="UP000886748">
    <property type="component" value="Unassembled WGS sequence"/>
</dbReference>
<organism evidence="1 2">
    <name type="scientific">Candidatus Limenecus avicola</name>
    <dbReference type="NCBI Taxonomy" id="2840847"/>
    <lineage>
        <taxon>Bacteria</taxon>
        <taxon>Bacillati</taxon>
        <taxon>Bacillota</taxon>
        <taxon>Clostridia</taxon>
        <taxon>Eubacteriales</taxon>
        <taxon>Clostridiaceae</taxon>
        <taxon>Clostridiaceae incertae sedis</taxon>
        <taxon>Candidatus Limenecus</taxon>
    </lineage>
</organism>
<protein>
    <submittedName>
        <fullName evidence="1">Uncharacterized protein</fullName>
    </submittedName>
</protein>
<dbReference type="EMBL" id="DVOD01000060">
    <property type="protein sequence ID" value="HIU93153.1"/>
    <property type="molecule type" value="Genomic_DNA"/>
</dbReference>
<gene>
    <name evidence="1" type="ORF">IAD26_08490</name>
</gene>
<comment type="caution">
    <text evidence="1">The sequence shown here is derived from an EMBL/GenBank/DDBJ whole genome shotgun (WGS) entry which is preliminary data.</text>
</comment>
<name>A0A9D1N1W7_9CLOT</name>